<gene>
    <name evidence="1" type="ORF">Daura_23355</name>
</gene>
<dbReference type="EMBL" id="CP073767">
    <property type="protein sequence ID" value="UWZ58847.1"/>
    <property type="molecule type" value="Genomic_DNA"/>
</dbReference>
<keyword evidence="2" id="KW-1185">Reference proteome</keyword>
<dbReference type="RefSeq" id="WP_033361589.1">
    <property type="nucleotide sequence ID" value="NZ_CP073767.1"/>
</dbReference>
<reference evidence="1" key="1">
    <citation type="submission" date="2021-04" db="EMBL/GenBank/DDBJ databases">
        <title>Dactylosporangium aurantiacum NRRL B-8018 full assembly.</title>
        <authorList>
            <person name="Hartkoorn R.C."/>
            <person name="Beaudoing E."/>
            <person name="Hot D."/>
        </authorList>
    </citation>
    <scope>NUCLEOTIDE SEQUENCE</scope>
    <source>
        <strain evidence="1">NRRL B-8018</strain>
    </source>
</reference>
<organism evidence="1 2">
    <name type="scientific">Dactylosporangium aurantiacum</name>
    <dbReference type="NCBI Taxonomy" id="35754"/>
    <lineage>
        <taxon>Bacteria</taxon>
        <taxon>Bacillati</taxon>
        <taxon>Actinomycetota</taxon>
        <taxon>Actinomycetes</taxon>
        <taxon>Micromonosporales</taxon>
        <taxon>Micromonosporaceae</taxon>
        <taxon>Dactylosporangium</taxon>
    </lineage>
</organism>
<dbReference type="Proteomes" id="UP001058003">
    <property type="component" value="Chromosome"/>
</dbReference>
<evidence type="ECO:0008006" key="3">
    <source>
        <dbReference type="Google" id="ProtNLM"/>
    </source>
</evidence>
<name>A0A9Q9IMF4_9ACTN</name>
<dbReference type="AlphaFoldDB" id="A0A9Q9IMF4"/>
<proteinExistence type="predicted"/>
<dbReference type="OrthoDB" id="3826640at2"/>
<dbReference type="KEGG" id="daur:Daura_23355"/>
<evidence type="ECO:0000313" key="1">
    <source>
        <dbReference type="EMBL" id="UWZ58847.1"/>
    </source>
</evidence>
<accession>A0A9Q9IMF4</accession>
<protein>
    <recommendedName>
        <fullName evidence="3">Lipoprotein</fullName>
    </recommendedName>
</protein>
<dbReference type="PROSITE" id="PS51257">
    <property type="entry name" value="PROKAR_LIPOPROTEIN"/>
    <property type="match status" value="1"/>
</dbReference>
<sequence>MKHRAPARRRTRWGGAASVVVALTACTGVVYHTSYAAFSASTSNSANTLTAGVLALTDNDSNAAMFNVSGLVPGASGSSCVTVSWSGTVTPSAPVQLFVAPGDATDTPGSGGGGVASSINWSVETAAGTGIFGSGGSCTGLTGSTVFGNTADTAITAGRMLSDFTAKNAYSAGATTSVSSAWTPVANVASTRVFRFNYKLATDAPNSAMGASAVVKITWETRS</sequence>
<evidence type="ECO:0000313" key="2">
    <source>
        <dbReference type="Proteomes" id="UP001058003"/>
    </source>
</evidence>